<accession>A0A0F3NCU4</accession>
<comment type="caution">
    <text evidence="1">The sequence shown here is derived from an EMBL/GenBank/DDBJ whole genome shotgun (WGS) entry which is preliminary data.</text>
</comment>
<sequence>MDFIINEVLLCTKISKYIQNLVWWCCRILCMRYKKLF</sequence>
<evidence type="ECO:0000313" key="1">
    <source>
        <dbReference type="EMBL" id="KJV65860.1"/>
    </source>
</evidence>
<dbReference type="Proteomes" id="UP000033546">
    <property type="component" value="Unassembled WGS sequence"/>
</dbReference>
<protein>
    <submittedName>
        <fullName evidence="1">Uncharacterized protein</fullName>
    </submittedName>
</protein>
<proteinExistence type="predicted"/>
<gene>
    <name evidence="1" type="ORF">EMUCRT_0041</name>
</gene>
<organism evidence="1 2">
    <name type="scientific">Ehrlichia cf. muris str. EmCRT</name>
    <dbReference type="NCBI Taxonomy" id="1359167"/>
    <lineage>
        <taxon>Bacteria</taxon>
        <taxon>Pseudomonadati</taxon>
        <taxon>Pseudomonadota</taxon>
        <taxon>Alphaproteobacteria</taxon>
        <taxon>Rickettsiales</taxon>
        <taxon>Anaplasmataceae</taxon>
        <taxon>Ehrlichia</taxon>
    </lineage>
</organism>
<dbReference type="EMBL" id="LANU01000001">
    <property type="protein sequence ID" value="KJV65860.1"/>
    <property type="molecule type" value="Genomic_DNA"/>
</dbReference>
<evidence type="ECO:0000313" key="2">
    <source>
        <dbReference type="Proteomes" id="UP000033546"/>
    </source>
</evidence>
<name>A0A0F3NCU4_9RICK</name>
<reference evidence="1 2" key="1">
    <citation type="submission" date="2015-02" db="EMBL/GenBank/DDBJ databases">
        <title>Genome Sequencing of Rickettsiales.</title>
        <authorList>
            <person name="Daugherty S.C."/>
            <person name="Su Q."/>
            <person name="Abolude K."/>
            <person name="Beier-Sexton M."/>
            <person name="Carlyon J.A."/>
            <person name="Carter R."/>
            <person name="Day N.P."/>
            <person name="Dumler S.J."/>
            <person name="Dyachenko V."/>
            <person name="Godinez A."/>
            <person name="Kurtti T.J."/>
            <person name="Lichay M."/>
            <person name="Mullins K.E."/>
            <person name="Ott S."/>
            <person name="Pappas-Brown V."/>
            <person name="Paris D.H."/>
            <person name="Patel P."/>
            <person name="Richards A.L."/>
            <person name="Sadzewicz L."/>
            <person name="Sears K."/>
            <person name="Seidman D."/>
            <person name="Sengamalay N."/>
            <person name="Stenos J."/>
            <person name="Tallon L.J."/>
            <person name="Vincent G."/>
            <person name="Fraser C.M."/>
            <person name="Munderloh U."/>
            <person name="Dunning-Hotopp J.C."/>
        </authorList>
    </citation>
    <scope>NUCLEOTIDE SEQUENCE [LARGE SCALE GENOMIC DNA]</scope>
    <source>
        <strain evidence="1 2">EmCRT</strain>
    </source>
</reference>
<dbReference type="AlphaFoldDB" id="A0A0F3NCU4"/>